<proteinExistence type="predicted"/>
<feature type="region of interest" description="Disordered" evidence="1">
    <location>
        <begin position="1"/>
        <end position="40"/>
    </location>
</feature>
<protein>
    <submittedName>
        <fullName evidence="2">Uncharacterized protein</fullName>
    </submittedName>
</protein>
<dbReference type="HOGENOM" id="CLU_1620244_0_0_1"/>
<organism evidence="2 3">
    <name type="scientific">Trichosporon asahii var. asahii (strain ATCC 90039 / CBS 2479 / JCM 2466 / KCTC 7840 / NBRC 103889/ NCYC 2677 / UAMH 7654)</name>
    <name type="common">Yeast</name>
    <dbReference type="NCBI Taxonomy" id="1186058"/>
    <lineage>
        <taxon>Eukaryota</taxon>
        <taxon>Fungi</taxon>
        <taxon>Dikarya</taxon>
        <taxon>Basidiomycota</taxon>
        <taxon>Agaricomycotina</taxon>
        <taxon>Tremellomycetes</taxon>
        <taxon>Trichosporonales</taxon>
        <taxon>Trichosporonaceae</taxon>
        <taxon>Trichosporon</taxon>
    </lineage>
</organism>
<evidence type="ECO:0000256" key="1">
    <source>
        <dbReference type="SAM" id="MobiDB-lite"/>
    </source>
</evidence>
<dbReference type="EMBL" id="ALBS01000124">
    <property type="protein sequence ID" value="EJT50241.1"/>
    <property type="molecule type" value="Genomic_DNA"/>
</dbReference>
<reference evidence="2 3" key="1">
    <citation type="journal article" date="2012" name="Eukaryot. Cell">
        <title>Draft genome sequence of CBS 2479, the standard type strain of Trichosporon asahii.</title>
        <authorList>
            <person name="Yang R.Y."/>
            <person name="Li H.T."/>
            <person name="Zhu H."/>
            <person name="Zhou G.P."/>
            <person name="Wang M."/>
            <person name="Wang L."/>
        </authorList>
    </citation>
    <scope>NUCLEOTIDE SEQUENCE [LARGE SCALE GENOMIC DNA]</scope>
    <source>
        <strain evidence="3">ATCC 90039 / CBS 2479 / JCM 2466 / KCTC 7840 / NCYC 2677 / UAMH 7654</strain>
    </source>
</reference>
<feature type="compositionally biased region" description="Basic and acidic residues" evidence="1">
    <location>
        <begin position="1"/>
        <end position="17"/>
    </location>
</feature>
<evidence type="ECO:0000313" key="2">
    <source>
        <dbReference type="EMBL" id="EJT50241.1"/>
    </source>
</evidence>
<feature type="compositionally biased region" description="Basic and acidic residues" evidence="1">
    <location>
        <begin position="25"/>
        <end position="38"/>
    </location>
</feature>
<evidence type="ECO:0000313" key="3">
    <source>
        <dbReference type="Proteomes" id="UP000002748"/>
    </source>
</evidence>
<dbReference type="VEuPathDB" id="FungiDB:A1Q1_00542"/>
<dbReference type="GeneID" id="25984056"/>
<gene>
    <name evidence="2" type="ORF">A1Q1_00542</name>
</gene>
<comment type="caution">
    <text evidence="2">The sequence shown here is derived from an EMBL/GenBank/DDBJ whole genome shotgun (WGS) entry which is preliminary data.</text>
</comment>
<dbReference type="RefSeq" id="XP_014181332.1">
    <property type="nucleotide sequence ID" value="XM_014325857.1"/>
</dbReference>
<accession>J5TCB8</accession>
<dbReference type="Proteomes" id="UP000002748">
    <property type="component" value="Unassembled WGS sequence"/>
</dbReference>
<name>J5TCB8_TRIAS</name>
<dbReference type="AlphaFoldDB" id="J5TCB8"/>
<sequence>MARTIDRRMREAKESCRRRGGTQRMPKEGPKRAREKRMGGWACSTRSRARRLVGLGTLGIQPVGRAPFRSSRRSRICGDCCQESKFGGLLCLGDQLCAPGEPCAPCAVPDAQVLGRCFVAASVHIPTAAPSAAANVAKSAAAPGANRKTALALAALAVAALGAL</sequence>
<dbReference type="KEGG" id="tasa:A1Q1_00542"/>